<reference evidence="23" key="1">
    <citation type="submission" date="2025-08" db="UniProtKB">
        <authorList>
            <consortium name="RefSeq"/>
        </authorList>
    </citation>
    <scope>IDENTIFICATION</scope>
    <source>
        <tissue evidence="23">Gonads</tissue>
    </source>
</reference>
<comment type="catalytic activity">
    <reaction evidence="15">
        <text>N-docosanoyl-ethanolamine + H2O = docosanoate + ethanolamine</text>
        <dbReference type="Rhea" id="RHEA:63128"/>
        <dbReference type="ChEBI" id="CHEBI:15377"/>
        <dbReference type="ChEBI" id="CHEBI:23858"/>
        <dbReference type="ChEBI" id="CHEBI:57603"/>
        <dbReference type="ChEBI" id="CHEBI:146186"/>
    </reaction>
    <physiologicalReaction direction="left-to-right" evidence="15">
        <dbReference type="Rhea" id="RHEA:63129"/>
    </physiologicalReaction>
</comment>
<dbReference type="Pfam" id="PF01425">
    <property type="entry name" value="Amidase"/>
    <property type="match status" value="1"/>
</dbReference>
<dbReference type="KEGG" id="lak:106151274"/>
<keyword evidence="4" id="KW-0597">Phosphoprotein</keyword>
<comment type="catalytic activity">
    <reaction evidence="10">
        <text>N-(5Z,8Z,11Z,14Z-eicosatetraenoyl)-ethanolamine + H2O = ethanolamine + (5Z,8Z,11Z,14Z)-eicosatetraenoate</text>
        <dbReference type="Rhea" id="RHEA:26136"/>
        <dbReference type="ChEBI" id="CHEBI:2700"/>
        <dbReference type="ChEBI" id="CHEBI:15377"/>
        <dbReference type="ChEBI" id="CHEBI:32395"/>
        <dbReference type="ChEBI" id="CHEBI:57603"/>
        <dbReference type="EC" id="3.5.1.99"/>
    </reaction>
    <physiologicalReaction direction="left-to-right" evidence="10">
        <dbReference type="Rhea" id="RHEA:26137"/>
    </physiologicalReaction>
</comment>
<keyword evidence="7" id="KW-0443">Lipid metabolism</keyword>
<comment type="catalytic activity">
    <reaction evidence="1">
        <text>(9Z)-octadecenamide + H2O = (9Z)-octadecenoate + NH4(+)</text>
        <dbReference type="Rhea" id="RHEA:26506"/>
        <dbReference type="ChEBI" id="CHEBI:15377"/>
        <dbReference type="ChEBI" id="CHEBI:28938"/>
        <dbReference type="ChEBI" id="CHEBI:30823"/>
        <dbReference type="ChEBI" id="CHEBI:116314"/>
        <dbReference type="EC" id="3.5.1.99"/>
    </reaction>
    <physiologicalReaction direction="left-to-right" evidence="1">
        <dbReference type="Rhea" id="RHEA:26507"/>
    </physiologicalReaction>
</comment>
<keyword evidence="22" id="KW-1185">Reference proteome</keyword>
<dbReference type="InterPro" id="IPR023631">
    <property type="entry name" value="Amidase_dom"/>
</dbReference>
<comment type="catalytic activity">
    <reaction evidence="12">
        <text>N-(15Z-tetracosenoyl)-ethanolamine + H2O = (15Z)-tetracosenoate + ethanolamine</text>
        <dbReference type="Rhea" id="RHEA:63144"/>
        <dbReference type="ChEBI" id="CHEBI:15377"/>
        <dbReference type="ChEBI" id="CHEBI:32392"/>
        <dbReference type="ChEBI" id="CHEBI:57603"/>
        <dbReference type="ChEBI" id="CHEBI:146187"/>
    </reaction>
    <physiologicalReaction direction="left-to-right" evidence="12">
        <dbReference type="Rhea" id="RHEA:63145"/>
    </physiologicalReaction>
</comment>
<gene>
    <name evidence="23" type="primary">LOC106151274</name>
</gene>
<evidence type="ECO:0000256" key="9">
    <source>
        <dbReference type="ARBA" id="ARBA00048052"/>
    </source>
</evidence>
<dbReference type="EC" id="3.5.1.99" evidence="3"/>
<dbReference type="InParanoid" id="A0A1S3H439"/>
<evidence type="ECO:0000256" key="16">
    <source>
        <dbReference type="ARBA" id="ARBA00052709"/>
    </source>
</evidence>
<evidence type="ECO:0000256" key="10">
    <source>
        <dbReference type="ARBA" id="ARBA00048606"/>
    </source>
</evidence>
<feature type="binding site" evidence="19">
    <location>
        <begin position="205"/>
        <end position="208"/>
    </location>
    <ligand>
        <name>substrate</name>
    </ligand>
</feature>
<comment type="catalytic activity">
    <reaction evidence="14">
        <text>N-octadecanoyl ethanolamine + H2O = octadecanoate + ethanolamine</text>
        <dbReference type="Rhea" id="RHEA:63124"/>
        <dbReference type="ChEBI" id="CHEBI:15377"/>
        <dbReference type="ChEBI" id="CHEBI:25629"/>
        <dbReference type="ChEBI" id="CHEBI:57603"/>
        <dbReference type="ChEBI" id="CHEBI:85299"/>
    </reaction>
    <physiologicalReaction direction="left-to-right" evidence="14">
        <dbReference type="Rhea" id="RHEA:63125"/>
    </physiologicalReaction>
</comment>
<comment type="catalytic activity">
    <reaction evidence="13">
        <text>N-(9Z-hexadecenoyl) ethanolamine + H2O = (9Z)-hexadecenoate + ethanolamine</text>
        <dbReference type="Rhea" id="RHEA:35563"/>
        <dbReference type="ChEBI" id="CHEBI:15377"/>
        <dbReference type="ChEBI" id="CHEBI:32372"/>
        <dbReference type="ChEBI" id="CHEBI:57603"/>
        <dbReference type="ChEBI" id="CHEBI:71465"/>
    </reaction>
    <physiologicalReaction direction="left-to-right" evidence="13">
        <dbReference type="Rhea" id="RHEA:35564"/>
    </physiologicalReaction>
</comment>
<dbReference type="PANTHER" id="PTHR45847:SF6">
    <property type="entry name" value="FATTY ACID AMIDE HYDROLASE"/>
    <property type="match status" value="1"/>
</dbReference>
<dbReference type="PANTHER" id="PTHR45847">
    <property type="entry name" value="FATTY ACID AMIDE HYDROLASE"/>
    <property type="match status" value="1"/>
</dbReference>
<dbReference type="Gene3D" id="3.90.1300.10">
    <property type="entry name" value="Amidase signature (AS) domain"/>
    <property type="match status" value="1"/>
</dbReference>
<evidence type="ECO:0000256" key="5">
    <source>
        <dbReference type="ARBA" id="ARBA00022801"/>
    </source>
</evidence>
<feature type="binding site" evidence="19">
    <location>
        <position position="184"/>
    </location>
    <ligand>
        <name>substrate</name>
    </ligand>
</feature>
<proteinExistence type="inferred from homology"/>
<evidence type="ECO:0000313" key="23">
    <source>
        <dbReference type="RefSeq" id="XP_013379904.1"/>
    </source>
</evidence>
<dbReference type="GeneID" id="106151274"/>
<evidence type="ECO:0000256" key="3">
    <source>
        <dbReference type="ARBA" id="ARBA00012112"/>
    </source>
</evidence>
<evidence type="ECO:0000256" key="11">
    <source>
        <dbReference type="ARBA" id="ARBA00050294"/>
    </source>
</evidence>
<evidence type="ECO:0000256" key="2">
    <source>
        <dbReference type="ARBA" id="ARBA00009199"/>
    </source>
</evidence>
<evidence type="ECO:0000256" key="18">
    <source>
        <dbReference type="PIRSR" id="PIRSR001221-1"/>
    </source>
</evidence>
<evidence type="ECO:0000256" key="19">
    <source>
        <dbReference type="PIRSR" id="PIRSR001221-2"/>
    </source>
</evidence>
<dbReference type="GO" id="GO:0009062">
    <property type="term" value="P:fatty acid catabolic process"/>
    <property type="evidence" value="ECO:0007669"/>
    <property type="project" value="TreeGrafter"/>
</dbReference>
<feature type="binding site" evidence="19">
    <location>
        <position position="158"/>
    </location>
    <ligand>
        <name>substrate</name>
    </ligand>
</feature>
<comment type="catalytic activity">
    <reaction evidence="11">
        <text>N-(5Z,8Z,11Z,14Z-eicosatetraenoyl)-L-serine + H2O = (5Z,8Z,11Z,14Z)-eicosatetraenoate + L-serine</text>
        <dbReference type="Rhea" id="RHEA:64116"/>
        <dbReference type="ChEBI" id="CHEBI:15377"/>
        <dbReference type="ChEBI" id="CHEBI:32395"/>
        <dbReference type="ChEBI" id="CHEBI:33384"/>
        <dbReference type="ChEBI" id="CHEBI:149697"/>
    </reaction>
    <physiologicalReaction direction="left-to-right" evidence="11">
        <dbReference type="Rhea" id="RHEA:64117"/>
    </physiologicalReaction>
</comment>
<dbReference type="InterPro" id="IPR020556">
    <property type="entry name" value="Amidase_CS"/>
</dbReference>
<evidence type="ECO:0000256" key="13">
    <source>
        <dbReference type="ARBA" id="ARBA00051346"/>
    </source>
</evidence>
<feature type="active site" description="Charge relay system" evidence="18">
    <location>
        <position position="184"/>
    </location>
</feature>
<evidence type="ECO:0000256" key="14">
    <source>
        <dbReference type="ARBA" id="ARBA00051454"/>
    </source>
</evidence>
<dbReference type="RefSeq" id="XP_013379904.1">
    <property type="nucleotide sequence ID" value="XM_013524450.1"/>
</dbReference>
<evidence type="ECO:0000256" key="12">
    <source>
        <dbReference type="ARBA" id="ARBA00050992"/>
    </source>
</evidence>
<evidence type="ECO:0000256" key="1">
    <source>
        <dbReference type="ARBA" id="ARBA00000208"/>
    </source>
</evidence>
<evidence type="ECO:0000256" key="4">
    <source>
        <dbReference type="ARBA" id="ARBA00022553"/>
    </source>
</evidence>
<dbReference type="SUPFAM" id="SSF75304">
    <property type="entry name" value="Amidase signature (AS) enzymes"/>
    <property type="match status" value="1"/>
</dbReference>
<evidence type="ECO:0000256" key="20">
    <source>
        <dbReference type="SAM" id="Coils"/>
    </source>
</evidence>
<keyword evidence="20" id="KW-0175">Coiled coil</keyword>
<organism evidence="22 23">
    <name type="scientific">Lingula anatina</name>
    <name type="common">Brachiopod</name>
    <name type="synonym">Lingula unguis</name>
    <dbReference type="NCBI Taxonomy" id="7574"/>
    <lineage>
        <taxon>Eukaryota</taxon>
        <taxon>Metazoa</taxon>
        <taxon>Spiralia</taxon>
        <taxon>Lophotrochozoa</taxon>
        <taxon>Brachiopoda</taxon>
        <taxon>Linguliformea</taxon>
        <taxon>Lingulata</taxon>
        <taxon>Lingulida</taxon>
        <taxon>Linguloidea</taxon>
        <taxon>Lingulidae</taxon>
        <taxon>Lingula</taxon>
    </lineage>
</organism>
<dbReference type="InterPro" id="IPR052096">
    <property type="entry name" value="Endocannabinoid_amidase"/>
</dbReference>
<protein>
    <recommendedName>
        <fullName evidence="3">fatty acid amide hydrolase</fullName>
        <ecNumber evidence="3">3.5.1.99</ecNumber>
    </recommendedName>
    <alternativeName>
        <fullName evidence="17">Anandamide amidohydrolase 1</fullName>
    </alternativeName>
</protein>
<keyword evidence="5 23" id="KW-0378">Hydrolase</keyword>
<comment type="similarity">
    <text evidence="2">Belongs to the amidase family.</text>
</comment>
<evidence type="ECO:0000256" key="7">
    <source>
        <dbReference type="ARBA" id="ARBA00023098"/>
    </source>
</evidence>
<comment type="catalytic activity">
    <reaction evidence="16">
        <text>N-(5Z,8Z,11Z,14Z)-eicosatetraenoyl-glycine + H2O = (5Z,8Z,11Z,14Z)-eicosatetraenoate + glycine</text>
        <dbReference type="Rhea" id="RHEA:64108"/>
        <dbReference type="ChEBI" id="CHEBI:15377"/>
        <dbReference type="ChEBI" id="CHEBI:32395"/>
        <dbReference type="ChEBI" id="CHEBI:57305"/>
        <dbReference type="ChEBI" id="CHEBI:59002"/>
    </reaction>
    <physiologicalReaction direction="left-to-right" evidence="16">
        <dbReference type="Rhea" id="RHEA:64109"/>
    </physiologicalReaction>
</comment>
<sequence length="549" mass="61190">MGNHNSRKRQQKRDELERDLNILENRLENLSRERIEEITGLKLRVLLEKLNSGELKSAEVLQAFQCKAVEKNRDLNFITAVIKEAQDDAVACDTASEKGPLHGLPVTIKDCVGLKGYDSTCGLVNWIGKPWEENSVLTKVLKKQGAIPFIKTNVPQTMLAYDCSNPIFGATKNPHDPSRSPGGSSGGEGAAVGSGASLVGIGTDIGGSVRVPAACCGVYGLKPTWFRISSAGNTPFYSGNKLLCTCYGVLGQDVDSLAIMMKALLCPYMFKLDPYVPPIPFQSEIYESTKPLKIGFYTEFEDFITPVPACQRAVLVAKAVLEQKGHKLIPWTPPNVKDNLFTYYGRNILADYGESLAVMLKGDVIDQCMQVFHSVRLPYFLKRIISFFIKPFDCFASRMLLAVKPFRSIYEWFNFNTKVEKWKMDFKDNWQNYEMDAVICPVMTAPALPLGYPGRAHASMAFCTLYNVLNFPAGVVPVTKVTATDMEELKNYKAPNTWQKLVKKGCEGGKGLPVAVQCVTLPFQEELCLRVMKELQEGLQYAHDEMEEY</sequence>
<name>A0A1S3H439_LINAN</name>
<evidence type="ECO:0000256" key="17">
    <source>
        <dbReference type="ARBA" id="ARBA00077216"/>
    </source>
</evidence>
<evidence type="ECO:0000313" key="22">
    <source>
        <dbReference type="Proteomes" id="UP000085678"/>
    </source>
</evidence>
<dbReference type="Proteomes" id="UP000085678">
    <property type="component" value="Unplaced"/>
</dbReference>
<feature type="coiled-coil region" evidence="20">
    <location>
        <begin position="6"/>
        <end position="33"/>
    </location>
</feature>
<dbReference type="GO" id="GO:0017064">
    <property type="term" value="F:fatty acid amide hydrolase activity"/>
    <property type="evidence" value="ECO:0007669"/>
    <property type="project" value="UniProtKB-EC"/>
</dbReference>
<feature type="domain" description="Amidase" evidence="21">
    <location>
        <begin position="59"/>
        <end position="529"/>
    </location>
</feature>
<dbReference type="OrthoDB" id="6428749at2759"/>
<comment type="catalytic activity">
    <reaction evidence="9">
        <text>N-(9Z-octadecenoyl) ethanolamine + H2O = ethanolamine + (9Z)-octadecenoate</text>
        <dbReference type="Rhea" id="RHEA:45060"/>
        <dbReference type="ChEBI" id="CHEBI:15377"/>
        <dbReference type="ChEBI" id="CHEBI:30823"/>
        <dbReference type="ChEBI" id="CHEBI:57603"/>
        <dbReference type="ChEBI" id="CHEBI:71466"/>
    </reaction>
    <physiologicalReaction direction="left-to-right" evidence="9">
        <dbReference type="Rhea" id="RHEA:45061"/>
    </physiologicalReaction>
</comment>
<dbReference type="AlphaFoldDB" id="A0A1S3H439"/>
<dbReference type="STRING" id="7574.A0A1S3H439"/>
<dbReference type="PIRSF" id="PIRSF001221">
    <property type="entry name" value="Amidase_fungi"/>
    <property type="match status" value="1"/>
</dbReference>
<keyword evidence="6" id="KW-0442">Lipid degradation</keyword>
<dbReference type="GO" id="GO:0004040">
    <property type="term" value="F:amidase activity"/>
    <property type="evidence" value="ECO:0007669"/>
    <property type="project" value="TreeGrafter"/>
</dbReference>
<evidence type="ECO:0000256" key="8">
    <source>
        <dbReference type="ARBA" id="ARBA00047450"/>
    </source>
</evidence>
<dbReference type="InterPro" id="IPR036928">
    <property type="entry name" value="AS_sf"/>
</dbReference>
<comment type="catalytic activity">
    <reaction evidence="8">
        <text>(9Z)-octadecenoate + glycine = N-(9Z-octadecenoyl)glycine + H2O</text>
        <dbReference type="Rhea" id="RHEA:51316"/>
        <dbReference type="ChEBI" id="CHEBI:15377"/>
        <dbReference type="ChEBI" id="CHEBI:30823"/>
        <dbReference type="ChEBI" id="CHEBI:57305"/>
        <dbReference type="ChEBI" id="CHEBI:133992"/>
    </reaction>
    <physiologicalReaction direction="right-to-left" evidence="8">
        <dbReference type="Rhea" id="RHEA:51318"/>
    </physiologicalReaction>
</comment>
<feature type="active site" description="Charge relay system" evidence="18">
    <location>
        <position position="109"/>
    </location>
</feature>
<accession>A0A1S3H439</accession>
<dbReference type="PROSITE" id="PS00571">
    <property type="entry name" value="AMIDASES"/>
    <property type="match status" value="1"/>
</dbReference>
<feature type="active site" description="Acyl-ester intermediate" evidence="18">
    <location>
        <position position="208"/>
    </location>
</feature>
<evidence type="ECO:0000259" key="21">
    <source>
        <dbReference type="Pfam" id="PF01425"/>
    </source>
</evidence>
<evidence type="ECO:0000256" key="15">
    <source>
        <dbReference type="ARBA" id="ARBA00052458"/>
    </source>
</evidence>
<evidence type="ECO:0000256" key="6">
    <source>
        <dbReference type="ARBA" id="ARBA00022963"/>
    </source>
</evidence>
<dbReference type="FunFam" id="3.90.1300.10:FF:000001">
    <property type="entry name" value="Fatty-acid amide hydrolase 1"/>
    <property type="match status" value="1"/>
</dbReference>